<feature type="transmembrane region" description="Helical" evidence="1">
    <location>
        <begin position="197"/>
        <end position="219"/>
    </location>
</feature>
<evidence type="ECO:0000313" key="2">
    <source>
        <dbReference type="EMBL" id="KAJ7318567.1"/>
    </source>
</evidence>
<protein>
    <submittedName>
        <fullName evidence="2">Uncharacterized protein</fullName>
    </submittedName>
</protein>
<keyword evidence="1" id="KW-0812">Transmembrane</keyword>
<dbReference type="EMBL" id="JARIHO010000057">
    <property type="protein sequence ID" value="KAJ7318567.1"/>
    <property type="molecule type" value="Genomic_DNA"/>
</dbReference>
<dbReference type="AlphaFoldDB" id="A0AAD7EG80"/>
<keyword evidence="1" id="KW-1133">Transmembrane helix</keyword>
<proteinExistence type="predicted"/>
<dbReference type="Proteomes" id="UP001218218">
    <property type="component" value="Unassembled WGS sequence"/>
</dbReference>
<evidence type="ECO:0000256" key="1">
    <source>
        <dbReference type="SAM" id="Phobius"/>
    </source>
</evidence>
<name>A0AAD7EG80_9AGAR</name>
<comment type="caution">
    <text evidence="2">The sequence shown here is derived from an EMBL/GenBank/DDBJ whole genome shotgun (WGS) entry which is preliminary data.</text>
</comment>
<keyword evidence="3" id="KW-1185">Reference proteome</keyword>
<accession>A0AAD7EG80</accession>
<keyword evidence="1" id="KW-0472">Membrane</keyword>
<sequence length="326" mass="35020">MSAPCPRDVLSDAESQCASSSNTNTSCYPASLTAFVQGQNASFIWNPALSQFQRTNRVNITIYDGSAEWDGSISDQNTILRYTNIANPASGAGVLQVPVNDSWWGAKGAIWVGNVSYPFLWTIWGVDEQDTFTIGRQPMFAAIQTTLPDSVRATMAPTPTPSSVSAGSITGSITSLPSPSITTGGGSHSAGSSNRTAIIAGVVCSVLGVALFISVFFLIRRRRFARRPPPNYIPDPILNLGVYEKQPLRTVSSKRALDLEMRTAHERLLALQHELLAQPLPGSDIPAGSQNENAGLRARIQLLTEEVERLRSMGAEAPPAYSIQEG</sequence>
<evidence type="ECO:0000313" key="3">
    <source>
        <dbReference type="Proteomes" id="UP001218218"/>
    </source>
</evidence>
<reference evidence="2" key="1">
    <citation type="submission" date="2023-03" db="EMBL/GenBank/DDBJ databases">
        <title>Massive genome expansion in bonnet fungi (Mycena s.s.) driven by repeated elements and novel gene families across ecological guilds.</title>
        <authorList>
            <consortium name="Lawrence Berkeley National Laboratory"/>
            <person name="Harder C.B."/>
            <person name="Miyauchi S."/>
            <person name="Viragh M."/>
            <person name="Kuo A."/>
            <person name="Thoen E."/>
            <person name="Andreopoulos B."/>
            <person name="Lu D."/>
            <person name="Skrede I."/>
            <person name="Drula E."/>
            <person name="Henrissat B."/>
            <person name="Morin E."/>
            <person name="Kohler A."/>
            <person name="Barry K."/>
            <person name="LaButti K."/>
            <person name="Morin E."/>
            <person name="Salamov A."/>
            <person name="Lipzen A."/>
            <person name="Mereny Z."/>
            <person name="Hegedus B."/>
            <person name="Baldrian P."/>
            <person name="Stursova M."/>
            <person name="Weitz H."/>
            <person name="Taylor A."/>
            <person name="Grigoriev I.V."/>
            <person name="Nagy L.G."/>
            <person name="Martin F."/>
            <person name="Kauserud H."/>
        </authorList>
    </citation>
    <scope>NUCLEOTIDE SEQUENCE</scope>
    <source>
        <strain evidence="2">CBHHK002</strain>
    </source>
</reference>
<organism evidence="2 3">
    <name type="scientific">Mycena albidolilacea</name>
    <dbReference type="NCBI Taxonomy" id="1033008"/>
    <lineage>
        <taxon>Eukaryota</taxon>
        <taxon>Fungi</taxon>
        <taxon>Dikarya</taxon>
        <taxon>Basidiomycota</taxon>
        <taxon>Agaricomycotina</taxon>
        <taxon>Agaricomycetes</taxon>
        <taxon>Agaricomycetidae</taxon>
        <taxon>Agaricales</taxon>
        <taxon>Marasmiineae</taxon>
        <taxon>Mycenaceae</taxon>
        <taxon>Mycena</taxon>
    </lineage>
</organism>
<gene>
    <name evidence="2" type="ORF">DFH08DRAFT_892242</name>
</gene>